<dbReference type="Proteomes" id="UP000198253">
    <property type="component" value="Chromosome I"/>
</dbReference>
<dbReference type="PANTHER" id="PTHR40392:SF1">
    <property type="entry name" value="2-PHOSPHO-L-LACTATE GUANYLYLTRANSFERASE"/>
    <property type="match status" value="1"/>
</dbReference>
<dbReference type="OrthoDB" id="4202756at2"/>
<dbReference type="SUPFAM" id="SSF53448">
    <property type="entry name" value="Nucleotide-diphospho-sugar transferases"/>
    <property type="match status" value="1"/>
</dbReference>
<keyword evidence="2 6" id="KW-0548">Nucleotidyltransferase</keyword>
<dbReference type="GO" id="GO:0043814">
    <property type="term" value="F:phospholactate guanylyltransferase activity"/>
    <property type="evidence" value="ECO:0007669"/>
    <property type="project" value="InterPro"/>
</dbReference>
<dbReference type="NCBIfam" id="TIGR03552">
    <property type="entry name" value="F420_cofC"/>
    <property type="match status" value="1"/>
</dbReference>
<accession>A0A1C4YWA7</accession>
<dbReference type="PANTHER" id="PTHR40392">
    <property type="entry name" value="2-PHOSPHO-L-LACTATE GUANYLYLTRANSFERASE"/>
    <property type="match status" value="1"/>
</dbReference>
<evidence type="ECO:0000313" key="7">
    <source>
        <dbReference type="Proteomes" id="UP000198253"/>
    </source>
</evidence>
<dbReference type="InterPro" id="IPR029044">
    <property type="entry name" value="Nucleotide-diphossugar_trans"/>
</dbReference>
<dbReference type="InterPro" id="IPR002835">
    <property type="entry name" value="CofC"/>
</dbReference>
<keyword evidence="1 6" id="KW-0808">Transferase</keyword>
<evidence type="ECO:0000256" key="3">
    <source>
        <dbReference type="ARBA" id="ARBA00022741"/>
    </source>
</evidence>
<name>A0A1C4YWA7_MICEC</name>
<dbReference type="Gene3D" id="3.90.550.10">
    <property type="entry name" value="Spore Coat Polysaccharide Biosynthesis Protein SpsA, Chain A"/>
    <property type="match status" value="1"/>
</dbReference>
<evidence type="ECO:0000256" key="2">
    <source>
        <dbReference type="ARBA" id="ARBA00022695"/>
    </source>
</evidence>
<feature type="region of interest" description="Disordered" evidence="5">
    <location>
        <begin position="200"/>
        <end position="220"/>
    </location>
</feature>
<dbReference type="RefSeq" id="WP_088983366.1">
    <property type="nucleotide sequence ID" value="NZ_LT607413.1"/>
</dbReference>
<dbReference type="Pfam" id="PF01983">
    <property type="entry name" value="CofC"/>
    <property type="match status" value="1"/>
</dbReference>
<dbReference type="InParanoid" id="A0A1C4YWA7"/>
<dbReference type="EMBL" id="LT607413">
    <property type="protein sequence ID" value="SCF25042.1"/>
    <property type="molecule type" value="Genomic_DNA"/>
</dbReference>
<dbReference type="GO" id="GO:0005525">
    <property type="term" value="F:GTP binding"/>
    <property type="evidence" value="ECO:0007669"/>
    <property type="project" value="UniProtKB-KW"/>
</dbReference>
<sequence>MRDGSWVVVVPAKPFAAAKTRCVGLDVSERSALARAMLLDVVGRLTRARRVRAVVVAATDPEVVGAALAAGAVVAGTTCGPDLNREVLAALIVAREALPDARLAVAMADLAGAQPPDFDAALTAAGSHPRSIVSDADGTGTTMVTLTDPGEFRPFLGPDSRRRFLADGYHDLPVTAPGLRRDVDTVAHLLSLGTDRLGGATRSWVGSPSADRPTPSAARH</sequence>
<proteinExistence type="predicted"/>
<evidence type="ECO:0000256" key="5">
    <source>
        <dbReference type="SAM" id="MobiDB-lite"/>
    </source>
</evidence>
<reference evidence="7" key="1">
    <citation type="submission" date="2016-06" db="EMBL/GenBank/DDBJ databases">
        <authorList>
            <person name="Varghese N."/>
            <person name="Submissions Spin"/>
        </authorList>
    </citation>
    <scope>NUCLEOTIDE SEQUENCE [LARGE SCALE GENOMIC DNA]</scope>
    <source>
        <strain evidence="7">DSM 43816</strain>
    </source>
</reference>
<dbReference type="AlphaFoldDB" id="A0A1C4YWA7"/>
<protein>
    <submittedName>
        <fullName evidence="6">2-phospho-L-lactate guanylyltransferase</fullName>
    </submittedName>
</protein>
<evidence type="ECO:0000256" key="4">
    <source>
        <dbReference type="ARBA" id="ARBA00023134"/>
    </source>
</evidence>
<keyword evidence="4" id="KW-0342">GTP-binding</keyword>
<evidence type="ECO:0000313" key="6">
    <source>
        <dbReference type="EMBL" id="SCF25042.1"/>
    </source>
</evidence>
<keyword evidence="7" id="KW-1185">Reference proteome</keyword>
<evidence type="ECO:0000256" key="1">
    <source>
        <dbReference type="ARBA" id="ARBA00022679"/>
    </source>
</evidence>
<keyword evidence="3" id="KW-0547">Nucleotide-binding</keyword>
<gene>
    <name evidence="6" type="ORF">GA0070618_4476</name>
</gene>
<organism evidence="6 7">
    <name type="scientific">Micromonospora echinospora</name>
    <name type="common">Micromonospora purpurea</name>
    <dbReference type="NCBI Taxonomy" id="1877"/>
    <lineage>
        <taxon>Bacteria</taxon>
        <taxon>Bacillati</taxon>
        <taxon>Actinomycetota</taxon>
        <taxon>Actinomycetes</taxon>
        <taxon>Micromonosporales</taxon>
        <taxon>Micromonosporaceae</taxon>
        <taxon>Micromonospora</taxon>
    </lineage>
</organism>